<comment type="subcellular location">
    <subcellularLocation>
        <location evidence="1">Nucleus</location>
    </subcellularLocation>
</comment>
<evidence type="ECO:0000256" key="4">
    <source>
        <dbReference type="ARBA" id="ARBA00023163"/>
    </source>
</evidence>
<gene>
    <name evidence="7" type="ORF">K444DRAFT_529600</name>
</gene>
<dbReference type="Gene3D" id="4.10.240.10">
    <property type="entry name" value="Zn(2)-C6 fungal-type DNA-binding domain"/>
    <property type="match status" value="1"/>
</dbReference>
<evidence type="ECO:0008006" key="9">
    <source>
        <dbReference type="Google" id="ProtNLM"/>
    </source>
</evidence>
<evidence type="ECO:0000256" key="1">
    <source>
        <dbReference type="ARBA" id="ARBA00004123"/>
    </source>
</evidence>
<dbReference type="InParanoid" id="A0A2J6T978"/>
<dbReference type="PANTHER" id="PTHR31845">
    <property type="entry name" value="FINGER DOMAIN PROTEIN, PUTATIVE-RELATED"/>
    <property type="match status" value="1"/>
</dbReference>
<keyword evidence="8" id="KW-1185">Reference proteome</keyword>
<accession>A0A2J6T978</accession>
<proteinExistence type="predicted"/>
<protein>
    <recommendedName>
        <fullName evidence="9">Zn(2)-C6 fungal-type domain-containing protein</fullName>
    </recommendedName>
</protein>
<dbReference type="InterPro" id="IPR001138">
    <property type="entry name" value="Zn2Cys6_DnaBD"/>
</dbReference>
<name>A0A2J6T978_9HELO</name>
<sequence length="669" mass="75344">MDDLDAHRAYGPHNHLSGDDAHDSPVTRDDAPTANRSRGYKGSRKQEGIKRACNECRQQKAGPFCGQLRCDVVREPFSSCSRCRRLGLSCRIEATFQRVEKRKSKRELQRMEGHLQTHTSPSHASQPSLPLFADILDPRPVPEARAFSEPATPAPPTRPEDLPLSENSSSIPPTHPTLAEISALHSPSTNEVQHLNWSVPSAAVSATPVTRTLDAIELSVNEIQGLFNGYFQHYHKFLPFLNPLKPPDYYYRSSHLLFWAIIAVASRRYNEDLSLLTSLSRSVPRLLWSVLQPVPQSYHDVKALCLLCTWPFPLSSSSRDPTLMLSGTMINLCLHFGLHRPNHAQDFSKFKVALPFEDLQDRMTTWNTCKIVAQSVATGYGQPSFVPLEDVLISQAHNVHAQQMSQELRDRLQIESFCQRTAKALDCMSHSREAVPNDEVVTTMQALKEDLSQLQKCMDKSEAGGVLAVYLCCTQLHLRLYTLFSNTNSHDYIESLLSLFEACRELISLVRDREEDILIHCPNYIFQMILASGFAVLRLSTSPMSEYIDSASSRTTFNSAIFALRKISVSNNDLPGRLADVLAQLKARGNREKRDWQNLQPNVRSRMSMSITFDSLWEWRKGFESNGSKTTSGAQYFICPIYNFDVTADGVQNKGRLPQQTSLLAHVKP</sequence>
<feature type="region of interest" description="Disordered" evidence="6">
    <location>
        <begin position="1"/>
        <end position="45"/>
    </location>
</feature>
<evidence type="ECO:0000313" key="8">
    <source>
        <dbReference type="Proteomes" id="UP000235371"/>
    </source>
</evidence>
<feature type="compositionally biased region" description="Basic and acidic residues" evidence="6">
    <location>
        <begin position="106"/>
        <end position="115"/>
    </location>
</feature>
<dbReference type="InterPro" id="IPR051089">
    <property type="entry name" value="prtT"/>
</dbReference>
<dbReference type="AlphaFoldDB" id="A0A2J6T978"/>
<keyword evidence="3" id="KW-0238">DNA-binding</keyword>
<dbReference type="CDD" id="cd12148">
    <property type="entry name" value="fungal_TF_MHR"/>
    <property type="match status" value="1"/>
</dbReference>
<dbReference type="OrthoDB" id="3163292at2759"/>
<dbReference type="GeneID" id="36582904"/>
<dbReference type="FunCoup" id="A0A2J6T978">
    <property type="interactions" value="447"/>
</dbReference>
<reference evidence="7 8" key="1">
    <citation type="submission" date="2016-04" db="EMBL/GenBank/DDBJ databases">
        <title>A degradative enzymes factory behind the ericoid mycorrhizal symbiosis.</title>
        <authorList>
            <consortium name="DOE Joint Genome Institute"/>
            <person name="Martino E."/>
            <person name="Morin E."/>
            <person name="Grelet G."/>
            <person name="Kuo A."/>
            <person name="Kohler A."/>
            <person name="Daghino S."/>
            <person name="Barry K."/>
            <person name="Choi C."/>
            <person name="Cichocki N."/>
            <person name="Clum A."/>
            <person name="Copeland A."/>
            <person name="Hainaut M."/>
            <person name="Haridas S."/>
            <person name="Labutti K."/>
            <person name="Lindquist E."/>
            <person name="Lipzen A."/>
            <person name="Khouja H.-R."/>
            <person name="Murat C."/>
            <person name="Ohm R."/>
            <person name="Olson A."/>
            <person name="Spatafora J."/>
            <person name="Veneault-Fourrey C."/>
            <person name="Henrissat B."/>
            <person name="Grigoriev I."/>
            <person name="Martin F."/>
            <person name="Perotto S."/>
        </authorList>
    </citation>
    <scope>NUCLEOTIDE SEQUENCE [LARGE SCALE GENOMIC DNA]</scope>
    <source>
        <strain evidence="7 8">E</strain>
    </source>
</reference>
<evidence type="ECO:0000256" key="5">
    <source>
        <dbReference type="ARBA" id="ARBA00023242"/>
    </source>
</evidence>
<dbReference type="Proteomes" id="UP000235371">
    <property type="component" value="Unassembled WGS sequence"/>
</dbReference>
<feature type="region of interest" description="Disordered" evidence="6">
    <location>
        <begin position="101"/>
        <end position="176"/>
    </location>
</feature>
<keyword evidence="2" id="KW-0805">Transcription regulation</keyword>
<dbReference type="EMBL" id="KZ613813">
    <property type="protein sequence ID" value="PMD59565.1"/>
    <property type="molecule type" value="Genomic_DNA"/>
</dbReference>
<dbReference type="CDD" id="cd00067">
    <property type="entry name" value="GAL4"/>
    <property type="match status" value="1"/>
</dbReference>
<dbReference type="InterPro" id="IPR036864">
    <property type="entry name" value="Zn2-C6_fun-type_DNA-bd_sf"/>
</dbReference>
<evidence type="ECO:0000256" key="2">
    <source>
        <dbReference type="ARBA" id="ARBA00023015"/>
    </source>
</evidence>
<dbReference type="GO" id="GO:0000981">
    <property type="term" value="F:DNA-binding transcription factor activity, RNA polymerase II-specific"/>
    <property type="evidence" value="ECO:0007669"/>
    <property type="project" value="InterPro"/>
</dbReference>
<evidence type="ECO:0000256" key="3">
    <source>
        <dbReference type="ARBA" id="ARBA00023125"/>
    </source>
</evidence>
<organism evidence="7 8">
    <name type="scientific">Hyaloscypha bicolor E</name>
    <dbReference type="NCBI Taxonomy" id="1095630"/>
    <lineage>
        <taxon>Eukaryota</taxon>
        <taxon>Fungi</taxon>
        <taxon>Dikarya</taxon>
        <taxon>Ascomycota</taxon>
        <taxon>Pezizomycotina</taxon>
        <taxon>Leotiomycetes</taxon>
        <taxon>Helotiales</taxon>
        <taxon>Hyaloscyphaceae</taxon>
        <taxon>Hyaloscypha</taxon>
        <taxon>Hyaloscypha bicolor</taxon>
    </lineage>
</organism>
<keyword evidence="5" id="KW-0539">Nucleus</keyword>
<dbReference type="GO" id="GO:0005634">
    <property type="term" value="C:nucleus"/>
    <property type="evidence" value="ECO:0007669"/>
    <property type="project" value="UniProtKB-SubCell"/>
</dbReference>
<dbReference type="PANTHER" id="PTHR31845:SF21">
    <property type="entry name" value="REGULATORY PROTEIN LEU3"/>
    <property type="match status" value="1"/>
</dbReference>
<evidence type="ECO:0000313" key="7">
    <source>
        <dbReference type="EMBL" id="PMD59565.1"/>
    </source>
</evidence>
<feature type="compositionally biased region" description="Polar residues" evidence="6">
    <location>
        <begin position="116"/>
        <end position="128"/>
    </location>
</feature>
<dbReference type="STRING" id="1095630.A0A2J6T978"/>
<dbReference type="RefSeq" id="XP_024736469.1">
    <property type="nucleotide sequence ID" value="XM_024874824.1"/>
</dbReference>
<feature type="compositionally biased region" description="Basic and acidic residues" evidence="6">
    <location>
        <begin position="16"/>
        <end position="31"/>
    </location>
</feature>
<keyword evidence="4" id="KW-0804">Transcription</keyword>
<dbReference type="GO" id="GO:0000976">
    <property type="term" value="F:transcription cis-regulatory region binding"/>
    <property type="evidence" value="ECO:0007669"/>
    <property type="project" value="TreeGrafter"/>
</dbReference>
<evidence type="ECO:0000256" key="6">
    <source>
        <dbReference type="SAM" id="MobiDB-lite"/>
    </source>
</evidence>
<dbReference type="GO" id="GO:0008270">
    <property type="term" value="F:zinc ion binding"/>
    <property type="evidence" value="ECO:0007669"/>
    <property type="project" value="InterPro"/>
</dbReference>